<evidence type="ECO:0000313" key="4">
    <source>
        <dbReference type="EMBL" id="RTR25797.1"/>
    </source>
</evidence>
<sequence length="175" mass="18947">MPTIRPLAPADTDAYHAARLQMLREAPSAFLTDAEEFATRPLSAVADRLKPNPNNITFGAWDGPELVGLVTLVREDSPRSCHRAHIYGMGVLERAQGQGVGGALLRTAVAYARELPGVLSLHLDVMETQEGARRLYESLGFQVWGTEPNAMCVGGQLLQAHAMWLDLSTPSGKQA</sequence>
<evidence type="ECO:0000256" key="1">
    <source>
        <dbReference type="ARBA" id="ARBA00022679"/>
    </source>
</evidence>
<dbReference type="CDD" id="cd04301">
    <property type="entry name" value="NAT_SF"/>
    <property type="match status" value="1"/>
</dbReference>
<comment type="caution">
    <text evidence="4">The sequence shown here is derived from an EMBL/GenBank/DDBJ whole genome shotgun (WGS) entry which is preliminary data.</text>
</comment>
<dbReference type="EMBL" id="RXPE01000021">
    <property type="protein sequence ID" value="RTR25797.1"/>
    <property type="molecule type" value="Genomic_DNA"/>
</dbReference>
<keyword evidence="5" id="KW-1185">Reference proteome</keyword>
<dbReference type="Pfam" id="PF00583">
    <property type="entry name" value="Acetyltransf_1"/>
    <property type="match status" value="1"/>
</dbReference>
<dbReference type="InterPro" id="IPR000182">
    <property type="entry name" value="GNAT_dom"/>
</dbReference>
<feature type="domain" description="N-acetyltransferase" evidence="3">
    <location>
        <begin position="2"/>
        <end position="168"/>
    </location>
</feature>
<evidence type="ECO:0000313" key="5">
    <source>
        <dbReference type="Proteomes" id="UP000277766"/>
    </source>
</evidence>
<protein>
    <submittedName>
        <fullName evidence="4">GNAT family N-acetyltransferase</fullName>
    </submittedName>
</protein>
<keyword evidence="1 4" id="KW-0808">Transferase</keyword>
<proteinExistence type="predicted"/>
<organism evidence="4 5">
    <name type="scientific">Deinococcus radiophilus</name>
    <dbReference type="NCBI Taxonomy" id="32062"/>
    <lineage>
        <taxon>Bacteria</taxon>
        <taxon>Thermotogati</taxon>
        <taxon>Deinococcota</taxon>
        <taxon>Deinococci</taxon>
        <taxon>Deinococcales</taxon>
        <taxon>Deinococcaceae</taxon>
        <taxon>Deinococcus</taxon>
    </lineage>
</organism>
<dbReference type="InterPro" id="IPR050832">
    <property type="entry name" value="Bact_Acetyltransf"/>
</dbReference>
<evidence type="ECO:0000256" key="2">
    <source>
        <dbReference type="ARBA" id="ARBA00023315"/>
    </source>
</evidence>
<accession>A0A3S0I6C9</accession>
<reference evidence="4 5" key="1">
    <citation type="submission" date="2018-12" db="EMBL/GenBank/DDBJ databases">
        <title>Deinococcus radiophilus ATCC 27603 genome sequencing and assembly.</title>
        <authorList>
            <person name="Maclea K.S."/>
            <person name="Maynard C.R."/>
        </authorList>
    </citation>
    <scope>NUCLEOTIDE SEQUENCE [LARGE SCALE GENOMIC DNA]</scope>
    <source>
        <strain evidence="4 5">ATCC 27603</strain>
    </source>
</reference>
<dbReference type="GO" id="GO:0016747">
    <property type="term" value="F:acyltransferase activity, transferring groups other than amino-acyl groups"/>
    <property type="evidence" value="ECO:0007669"/>
    <property type="project" value="InterPro"/>
</dbReference>
<dbReference type="OrthoDB" id="9799092at2"/>
<dbReference type="Gene3D" id="3.40.630.30">
    <property type="match status" value="1"/>
</dbReference>
<dbReference type="SUPFAM" id="SSF55729">
    <property type="entry name" value="Acyl-CoA N-acyltransferases (Nat)"/>
    <property type="match status" value="1"/>
</dbReference>
<dbReference type="InterPro" id="IPR016181">
    <property type="entry name" value="Acyl_CoA_acyltransferase"/>
</dbReference>
<name>A0A3S0I6C9_9DEIO</name>
<dbReference type="PANTHER" id="PTHR43877">
    <property type="entry name" value="AMINOALKYLPHOSPHONATE N-ACETYLTRANSFERASE-RELATED-RELATED"/>
    <property type="match status" value="1"/>
</dbReference>
<gene>
    <name evidence="4" type="ORF">EJ104_09595</name>
</gene>
<dbReference type="RefSeq" id="WP_126352511.1">
    <property type="nucleotide sequence ID" value="NZ_CP086380.1"/>
</dbReference>
<evidence type="ECO:0000259" key="3">
    <source>
        <dbReference type="PROSITE" id="PS51186"/>
    </source>
</evidence>
<dbReference type="Proteomes" id="UP000277766">
    <property type="component" value="Unassembled WGS sequence"/>
</dbReference>
<dbReference type="AlphaFoldDB" id="A0A3S0I6C9"/>
<keyword evidence="2" id="KW-0012">Acyltransferase</keyword>
<dbReference type="PROSITE" id="PS51186">
    <property type="entry name" value="GNAT"/>
    <property type="match status" value="1"/>
</dbReference>